<comment type="similarity">
    <text evidence="1">Belongs to the SdhE FAD assembly factor family.</text>
</comment>
<accession>A0A850GXC2</accession>
<dbReference type="InterPro" id="IPR036714">
    <property type="entry name" value="SDH_sf"/>
</dbReference>
<gene>
    <name evidence="4" type="ORF">HUV48_04160</name>
</gene>
<organism evidence="4 5">
    <name type="scientific">Qipengyuania atrilutea</name>
    <dbReference type="NCBI Taxonomy" id="2744473"/>
    <lineage>
        <taxon>Bacteria</taxon>
        <taxon>Pseudomonadati</taxon>
        <taxon>Pseudomonadota</taxon>
        <taxon>Alphaproteobacteria</taxon>
        <taxon>Sphingomonadales</taxon>
        <taxon>Erythrobacteraceae</taxon>
        <taxon>Qipengyuania</taxon>
    </lineage>
</organism>
<dbReference type="SUPFAM" id="SSF109910">
    <property type="entry name" value="YgfY-like"/>
    <property type="match status" value="1"/>
</dbReference>
<dbReference type="Pfam" id="PF03937">
    <property type="entry name" value="Sdh5"/>
    <property type="match status" value="1"/>
</dbReference>
<dbReference type="InterPro" id="IPR005631">
    <property type="entry name" value="SDH"/>
</dbReference>
<proteinExistence type="inferred from homology"/>
<evidence type="ECO:0000313" key="4">
    <source>
        <dbReference type="EMBL" id="NVD44211.1"/>
    </source>
</evidence>
<evidence type="ECO:0000256" key="2">
    <source>
        <dbReference type="ARBA" id="ARBA00019418"/>
    </source>
</evidence>
<sequence>MEAEPTIEARRARAKFRAWHRGTREADYMIGGFFDRYASEWSESELAWFEALLEEDDVDVMAWALKTAPVPPALDGEQIALMQRLDYVTIGPAASNRAAGEAASK</sequence>
<keyword evidence="5" id="KW-1185">Reference proteome</keyword>
<reference evidence="4 5" key="1">
    <citation type="submission" date="2020-06" db="EMBL/GenBank/DDBJ databases">
        <title>Altererythrobacter sp. HHU K3-1.</title>
        <authorList>
            <person name="Zhang D."/>
            <person name="Xue H."/>
        </authorList>
    </citation>
    <scope>NUCLEOTIDE SEQUENCE [LARGE SCALE GENOMIC DNA]</scope>
    <source>
        <strain evidence="4 5">HHU K3-1</strain>
    </source>
</reference>
<dbReference type="EMBL" id="JABWGV010000001">
    <property type="protein sequence ID" value="NVD44211.1"/>
    <property type="molecule type" value="Genomic_DNA"/>
</dbReference>
<evidence type="ECO:0000313" key="5">
    <source>
        <dbReference type="Proteomes" id="UP000561438"/>
    </source>
</evidence>
<dbReference type="RefSeq" id="WP_176266475.1">
    <property type="nucleotide sequence ID" value="NZ_JABWGV010000001.1"/>
</dbReference>
<evidence type="ECO:0000256" key="1">
    <source>
        <dbReference type="ARBA" id="ARBA00008571"/>
    </source>
</evidence>
<name>A0A850GXC2_9SPHN</name>
<protein>
    <recommendedName>
        <fullName evidence="2">FAD assembly factor SdhE</fullName>
    </recommendedName>
</protein>
<keyword evidence="3" id="KW-0143">Chaperone</keyword>
<dbReference type="Proteomes" id="UP000561438">
    <property type="component" value="Unassembled WGS sequence"/>
</dbReference>
<comment type="caution">
    <text evidence="4">The sequence shown here is derived from an EMBL/GenBank/DDBJ whole genome shotgun (WGS) entry which is preliminary data.</text>
</comment>
<dbReference type="Gene3D" id="1.10.150.250">
    <property type="entry name" value="Flavinator of succinate dehydrogenase"/>
    <property type="match status" value="1"/>
</dbReference>
<evidence type="ECO:0000256" key="3">
    <source>
        <dbReference type="ARBA" id="ARBA00023186"/>
    </source>
</evidence>
<dbReference type="AlphaFoldDB" id="A0A850GXC2"/>